<reference evidence="1 2" key="1">
    <citation type="journal article" date="2018" name="Int. J. Syst. Evol. Microbiol.">
        <title>Uliginosibacterium sediminicola sp. nov., isolated from freshwater sediment.</title>
        <authorList>
            <person name="Hwang W.M."/>
            <person name="Kim S.M."/>
            <person name="Kang K."/>
            <person name="Ahn T.Y."/>
        </authorList>
    </citation>
    <scope>NUCLEOTIDE SEQUENCE [LARGE SCALE GENOMIC DNA]</scope>
    <source>
        <strain evidence="1 2">M1-21</strain>
    </source>
</reference>
<proteinExistence type="predicted"/>
<protein>
    <submittedName>
        <fullName evidence="1">Uncharacterized protein</fullName>
    </submittedName>
</protein>
<dbReference type="EMBL" id="JBDIVE010000002">
    <property type="protein sequence ID" value="MEN3067981.1"/>
    <property type="molecule type" value="Genomic_DNA"/>
</dbReference>
<accession>A0ABU9YWB5</accession>
<evidence type="ECO:0000313" key="1">
    <source>
        <dbReference type="EMBL" id="MEN3067981.1"/>
    </source>
</evidence>
<organism evidence="1 2">
    <name type="scientific">Uliginosibacterium sediminicola</name>
    <dbReference type="NCBI Taxonomy" id="2024550"/>
    <lineage>
        <taxon>Bacteria</taxon>
        <taxon>Pseudomonadati</taxon>
        <taxon>Pseudomonadota</taxon>
        <taxon>Betaproteobacteria</taxon>
        <taxon>Rhodocyclales</taxon>
        <taxon>Zoogloeaceae</taxon>
        <taxon>Uliginosibacterium</taxon>
    </lineage>
</organism>
<sequence length="117" mass="13193">MDRKDARFFIEVTSHCRDGKFPRWSFWVQCFGSNTQQAMLGTDKHGCGLYQYARQLDQLSASRELLAADAFSMPDTLSRQQANALLSAALEQLGWGKPAVRMPNLAEPALRMRANAR</sequence>
<evidence type="ECO:0000313" key="2">
    <source>
        <dbReference type="Proteomes" id="UP001410394"/>
    </source>
</evidence>
<name>A0ABU9YWB5_9RHOO</name>
<gene>
    <name evidence="1" type="ORF">ABDB84_05770</name>
</gene>
<dbReference type="RefSeq" id="WP_345918744.1">
    <property type="nucleotide sequence ID" value="NZ_JBDIVE010000002.1"/>
</dbReference>
<comment type="caution">
    <text evidence="1">The sequence shown here is derived from an EMBL/GenBank/DDBJ whole genome shotgun (WGS) entry which is preliminary data.</text>
</comment>
<keyword evidence="2" id="KW-1185">Reference proteome</keyword>
<dbReference type="Proteomes" id="UP001410394">
    <property type="component" value="Unassembled WGS sequence"/>
</dbReference>